<evidence type="ECO:0008006" key="3">
    <source>
        <dbReference type="Google" id="ProtNLM"/>
    </source>
</evidence>
<comment type="caution">
    <text evidence="1">The sequence shown here is derived from an EMBL/GenBank/DDBJ whole genome shotgun (WGS) entry which is preliminary data.</text>
</comment>
<name>A0A833WVT4_PHYIN</name>
<reference evidence="1" key="1">
    <citation type="submission" date="2020-04" db="EMBL/GenBank/DDBJ databases">
        <title>Hybrid Assembly of Korean Phytophthora infestans isolates.</title>
        <authorList>
            <person name="Prokchorchik M."/>
            <person name="Lee Y."/>
            <person name="Seo J."/>
            <person name="Cho J.-H."/>
            <person name="Park Y.-E."/>
            <person name="Jang D.-C."/>
            <person name="Im J.-S."/>
            <person name="Choi J.-G."/>
            <person name="Park H.-J."/>
            <person name="Lee G.-B."/>
            <person name="Lee Y.-G."/>
            <person name="Hong S.-Y."/>
            <person name="Cho K."/>
            <person name="Sohn K.H."/>
        </authorList>
    </citation>
    <scope>NUCLEOTIDE SEQUENCE</scope>
    <source>
        <strain evidence="1">KR_1_A1</strain>
    </source>
</reference>
<sequence length="102" mass="11548">MVPADGLRLLLTKGKDGDWIPYYGSSDDQVALKDGLMTDNIEYMMRDEVDLTDAYDLVRAPSAKYIQLLVTRPAIIAQAERPRRWESLFCELKGIGHFNDIG</sequence>
<proteinExistence type="predicted"/>
<dbReference type="EMBL" id="WSZM01000174">
    <property type="protein sequence ID" value="KAF4039441.1"/>
    <property type="molecule type" value="Genomic_DNA"/>
</dbReference>
<accession>A0A833WVT4</accession>
<evidence type="ECO:0000313" key="2">
    <source>
        <dbReference type="Proteomes" id="UP000602510"/>
    </source>
</evidence>
<dbReference type="AlphaFoldDB" id="A0A833WVT4"/>
<gene>
    <name evidence="1" type="ORF">GN244_ATG08272</name>
</gene>
<organism evidence="1 2">
    <name type="scientific">Phytophthora infestans</name>
    <name type="common">Potato late blight agent</name>
    <name type="synonym">Botrytis infestans</name>
    <dbReference type="NCBI Taxonomy" id="4787"/>
    <lineage>
        <taxon>Eukaryota</taxon>
        <taxon>Sar</taxon>
        <taxon>Stramenopiles</taxon>
        <taxon>Oomycota</taxon>
        <taxon>Peronosporomycetes</taxon>
        <taxon>Peronosporales</taxon>
        <taxon>Peronosporaceae</taxon>
        <taxon>Phytophthora</taxon>
    </lineage>
</organism>
<keyword evidence="2" id="KW-1185">Reference proteome</keyword>
<evidence type="ECO:0000313" key="1">
    <source>
        <dbReference type="EMBL" id="KAF4039441.1"/>
    </source>
</evidence>
<dbReference type="Proteomes" id="UP000602510">
    <property type="component" value="Unassembled WGS sequence"/>
</dbReference>
<protein>
    <recommendedName>
        <fullName evidence="3">Crinkler (CRN) family protein</fullName>
    </recommendedName>
</protein>